<accession>A0AA38HYM1</accession>
<comment type="caution">
    <text evidence="2">The sequence shown here is derived from an EMBL/GenBank/DDBJ whole genome shotgun (WGS) entry which is preliminary data.</text>
</comment>
<proteinExistence type="predicted"/>
<evidence type="ECO:0000313" key="3">
    <source>
        <dbReference type="Proteomes" id="UP001168821"/>
    </source>
</evidence>
<organism evidence="2 3">
    <name type="scientific">Zophobas morio</name>
    <dbReference type="NCBI Taxonomy" id="2755281"/>
    <lineage>
        <taxon>Eukaryota</taxon>
        <taxon>Metazoa</taxon>
        <taxon>Ecdysozoa</taxon>
        <taxon>Arthropoda</taxon>
        <taxon>Hexapoda</taxon>
        <taxon>Insecta</taxon>
        <taxon>Pterygota</taxon>
        <taxon>Neoptera</taxon>
        <taxon>Endopterygota</taxon>
        <taxon>Coleoptera</taxon>
        <taxon>Polyphaga</taxon>
        <taxon>Cucujiformia</taxon>
        <taxon>Tenebrionidae</taxon>
        <taxon>Zophobas</taxon>
    </lineage>
</organism>
<dbReference type="AlphaFoldDB" id="A0AA38HYM1"/>
<dbReference type="EMBL" id="JALNTZ010000007">
    <property type="protein sequence ID" value="KAJ3646720.1"/>
    <property type="molecule type" value="Genomic_DNA"/>
</dbReference>
<protein>
    <recommendedName>
        <fullName evidence="1">BTB domain-containing protein</fullName>
    </recommendedName>
</protein>
<dbReference type="Proteomes" id="UP001168821">
    <property type="component" value="Unassembled WGS sequence"/>
</dbReference>
<dbReference type="Gene3D" id="3.30.710.10">
    <property type="entry name" value="Potassium Channel Kv1.1, Chain A"/>
    <property type="match status" value="3"/>
</dbReference>
<dbReference type="SUPFAM" id="SSF49785">
    <property type="entry name" value="Galactose-binding domain-like"/>
    <property type="match status" value="1"/>
</dbReference>
<feature type="domain" description="BTB" evidence="1">
    <location>
        <begin position="33"/>
        <end position="97"/>
    </location>
</feature>
<dbReference type="SUPFAM" id="SSF54695">
    <property type="entry name" value="POZ domain"/>
    <property type="match status" value="3"/>
</dbReference>
<keyword evidence="3" id="KW-1185">Reference proteome</keyword>
<dbReference type="InterPro" id="IPR011333">
    <property type="entry name" value="SKP1/BTB/POZ_sf"/>
</dbReference>
<dbReference type="InterPro" id="IPR052407">
    <property type="entry name" value="BTB_POZ_domain_cont_9"/>
</dbReference>
<dbReference type="SMART" id="SM00875">
    <property type="entry name" value="BACK"/>
    <property type="match status" value="3"/>
</dbReference>
<dbReference type="GO" id="GO:0048512">
    <property type="term" value="P:circadian behavior"/>
    <property type="evidence" value="ECO:0007669"/>
    <property type="project" value="TreeGrafter"/>
</dbReference>
<evidence type="ECO:0000259" key="1">
    <source>
        <dbReference type="PROSITE" id="PS50097"/>
    </source>
</evidence>
<gene>
    <name evidence="2" type="ORF">Zmor_024295</name>
</gene>
<dbReference type="GO" id="GO:0005737">
    <property type="term" value="C:cytoplasm"/>
    <property type="evidence" value="ECO:0007669"/>
    <property type="project" value="TreeGrafter"/>
</dbReference>
<dbReference type="InterPro" id="IPR008979">
    <property type="entry name" value="Galactose-bd-like_sf"/>
</dbReference>
<dbReference type="PANTHER" id="PTHR46306:SF1">
    <property type="entry name" value="BTB_POZ DOMAIN-CONTAINING PROTEIN 9"/>
    <property type="match status" value="1"/>
</dbReference>
<name>A0AA38HYM1_9CUCU</name>
<dbReference type="GO" id="GO:0050804">
    <property type="term" value="P:modulation of chemical synaptic transmission"/>
    <property type="evidence" value="ECO:0007669"/>
    <property type="project" value="TreeGrafter"/>
</dbReference>
<dbReference type="Gene3D" id="1.25.40.420">
    <property type="match status" value="3"/>
</dbReference>
<dbReference type="InterPro" id="IPR000421">
    <property type="entry name" value="FA58C"/>
</dbReference>
<feature type="domain" description="BTB" evidence="1">
    <location>
        <begin position="365"/>
        <end position="429"/>
    </location>
</feature>
<dbReference type="InterPro" id="IPR011705">
    <property type="entry name" value="BACK"/>
</dbReference>
<dbReference type="Pfam" id="PF00754">
    <property type="entry name" value="F5_F8_type_C"/>
    <property type="match status" value="1"/>
</dbReference>
<evidence type="ECO:0000313" key="2">
    <source>
        <dbReference type="EMBL" id="KAJ3646720.1"/>
    </source>
</evidence>
<reference evidence="2" key="1">
    <citation type="journal article" date="2023" name="G3 (Bethesda)">
        <title>Whole genome assemblies of Zophobas morio and Tenebrio molitor.</title>
        <authorList>
            <person name="Kaur S."/>
            <person name="Stinson S.A."/>
            <person name="diCenzo G.C."/>
        </authorList>
    </citation>
    <scope>NUCLEOTIDE SEQUENCE</scope>
    <source>
        <strain evidence="2">QUZm001</strain>
    </source>
</reference>
<dbReference type="PROSITE" id="PS50097">
    <property type="entry name" value="BTB"/>
    <property type="match status" value="3"/>
</dbReference>
<dbReference type="Pfam" id="PF07707">
    <property type="entry name" value="BACK"/>
    <property type="match status" value="3"/>
</dbReference>
<feature type="domain" description="BTB" evidence="1">
    <location>
        <begin position="787"/>
        <end position="851"/>
    </location>
</feature>
<dbReference type="Gene3D" id="2.60.120.260">
    <property type="entry name" value="Galactose-binding domain-like"/>
    <property type="match status" value="1"/>
</dbReference>
<dbReference type="SMART" id="SM00225">
    <property type="entry name" value="BTB"/>
    <property type="match status" value="3"/>
</dbReference>
<dbReference type="Pfam" id="PF00651">
    <property type="entry name" value="BTB"/>
    <property type="match status" value="3"/>
</dbReference>
<dbReference type="PANTHER" id="PTHR46306">
    <property type="entry name" value="BTB/POZ DOMAIN-CONTAINING PROTEIN 9"/>
    <property type="match status" value="1"/>
</dbReference>
<dbReference type="GO" id="GO:0008344">
    <property type="term" value="P:adult locomotory behavior"/>
    <property type="evidence" value="ECO:0007669"/>
    <property type="project" value="TreeGrafter"/>
</dbReference>
<dbReference type="InterPro" id="IPR000210">
    <property type="entry name" value="BTB/POZ_dom"/>
</dbReference>
<sequence>MANEEQPQQTLIITDSSKSYEDMSPYYLKETFSDIKLILSDKTLHAHKIVLAARCKYFESLLLQDPKQAQIELINVPSKALETILYYIYTGNVVIASLDENYVSDILKLAQEYSLKTLVQIINQKMGSIVDLSNVSFFLNIANAHDMDELKEKCHTFIDEHVSQTFEYDFLNVLTQKSMVNLLKRGAFPVQEIDVFKIAANWCKINEDLDNLVIECVRFPCLTLNEIINVVWPSKVIDNEKVLDIIATIERNGTKETQRHIVEQFEGKNLATAEYNVKVISGLHTTMLFEETKNEKDGTYHMENDKNGITVDLAGVKCFNHITMNIGFLPTEMANEEEPQQKLIITDSSKIYDDMSSYYLKETFSDIQLILSDKTIHAHKIVLAARCKHFESLLLQDPQQTQIELINVPSKALETILYYIYTGTVVIASLDENYVSDILKLAHEYSLKTLVQTINEKMVSIVDLSNVCFLLNIANVHDMDELKEICHTFVDEYVSQTFEYDFLNVLTQKSMVNLLKRDAFPVQEIDVFKIAANWCKINEDLDNLVIECVRFPCLTQNEIFNVVRPSKVVDNEKLLDVLATIENNGTKETQRHVSEQFEGKNLATAEYNVKVISGLNTTMLFEDTGNEEDGAYHNEDDKNGITVDLAGVKCFNHITMNIRKLWVRYSIEISTDLQKWHNVIDYSRYKCKYNQNLYFEQQKARYIRIVLKKSSARICKFQVYMSRNVPTIHNQIVCPSSNVITSETVIGCGFLSTKMANEEEPQQKLIITDSSKIYDDMSSYYLKETFSDIQLILSDKTIHAHKIVLAARCKYFESLLLQDPKQTQIELINVPSKALETILYYIYTGTVVIASLDENYVSDILKLAHEYSLKTLVQTINEKMVSIVDLSNVCFLLNVANAHDMDKLKEICHTFVDEHVSQTFEHDFLNVLTQKSMVNLLKRDAFPVQEIDIFKIAVNWCKINEDLDNLVIECVRFPCLTRNEILNVVWPSKVVDNEKLLKVLATIENNGTKETQRHVFEKFVIKNLATGEYNVKVISGLNTTMLFEEIENEEDGAYHNEDDKNGITVDLAGVKCFNHITMNIG</sequence>